<evidence type="ECO:0000313" key="4">
    <source>
        <dbReference type="Proteomes" id="UP000006094"/>
    </source>
</evidence>
<dbReference type="CDD" id="cd07731">
    <property type="entry name" value="ComA-like_MBL-fold"/>
    <property type="match status" value="1"/>
</dbReference>
<evidence type="ECO:0000259" key="2">
    <source>
        <dbReference type="SMART" id="SM00849"/>
    </source>
</evidence>
<dbReference type="PANTHER" id="PTHR30619:SF7">
    <property type="entry name" value="BETA-LACTAMASE DOMAIN PROTEIN"/>
    <property type="match status" value="1"/>
</dbReference>
<dbReference type="Proteomes" id="UP000006094">
    <property type="component" value="Chromosome"/>
</dbReference>
<dbReference type="PANTHER" id="PTHR30619">
    <property type="entry name" value="DNA INTERNALIZATION/COMPETENCE PROTEIN COMEC/REC2"/>
    <property type="match status" value="1"/>
</dbReference>
<dbReference type="Gene3D" id="3.40.10.10">
    <property type="entry name" value="DNA Methylphosphotriester Repair Domain"/>
    <property type="match status" value="1"/>
</dbReference>
<sequence length="359" mass="40210">MNRIIKRQNILIVIIIISSMIFTACNTQDTTVTNSKEKLYIHFLDVGQADSALIQLPNGEVALIDGGNRDDKDLVVDYIKGLNINKIDYLIATHPHEDHIGGLPEVIKNFDIGKIYMPKKSANTRIFESLLNEIEKKGLKITEAKAGLDILKGSDLELSILAPNSEDYQNINEYSIVNKLKYKDISIIFTGDAEKISEDEMIKKGYDLSSDVLKVGHHGSSTSSTIEFLEQVNPKYAVISSEAGNDYGHPHKEVINRLNQKNINILRTDEMGTIKLESDGQKIVFSNEKGSTLEKNNSENKSDVSKNMQKNKTYIGNKNTKVYHANDCNRLPSLENRVNFKSIKEAEGAGYRKDNSCVK</sequence>
<reference evidence="3 4" key="1">
    <citation type="journal article" date="2012" name="PLoS ONE">
        <title>The purine-utilizing bacterium Clostridium acidurici 9a: a genome-guided metabolic reconsideration.</title>
        <authorList>
            <person name="Hartwich K."/>
            <person name="Poehlein A."/>
            <person name="Daniel R."/>
        </authorList>
    </citation>
    <scope>NUCLEOTIDE SEQUENCE [LARGE SCALE GENOMIC DNA]</scope>
    <source>
        <strain evidence="4">ATCC 7906 / DSM 604 / BCRC 14475 / CIP 104303 / KCTC 5404 / NCIMB 10678 / 9a</strain>
    </source>
</reference>
<dbReference type="Gene3D" id="3.60.15.10">
    <property type="entry name" value="Ribonuclease Z/Hydroxyacylglutathione hydrolase-like"/>
    <property type="match status" value="1"/>
</dbReference>
<protein>
    <submittedName>
        <fullName evidence="3">Metallo beta-lactamase family protein</fullName>
    </submittedName>
</protein>
<dbReference type="InterPro" id="IPR001279">
    <property type="entry name" value="Metallo-B-lactamas"/>
</dbReference>
<dbReference type="SMART" id="SM00849">
    <property type="entry name" value="Lactamase_B"/>
    <property type="match status" value="1"/>
</dbReference>
<dbReference type="OrthoDB" id="9761531at2"/>
<dbReference type="PATRIC" id="fig|1128398.3.peg.1260"/>
<gene>
    <name evidence="3" type="ordered locus">Curi_c12440</name>
</gene>
<dbReference type="SUPFAM" id="SSF57884">
    <property type="entry name" value="Ada DNA repair protein, N-terminal domain (N-Ada 10)"/>
    <property type="match status" value="1"/>
</dbReference>
<dbReference type="SUPFAM" id="SSF56281">
    <property type="entry name" value="Metallo-hydrolase/oxidoreductase"/>
    <property type="match status" value="1"/>
</dbReference>
<evidence type="ECO:0000313" key="3">
    <source>
        <dbReference type="EMBL" id="AFS78255.1"/>
    </source>
</evidence>
<keyword evidence="1" id="KW-0732">Signal</keyword>
<dbReference type="AlphaFoldDB" id="K0AZV6"/>
<keyword evidence="4" id="KW-1185">Reference proteome</keyword>
<dbReference type="InterPro" id="IPR036866">
    <property type="entry name" value="RibonucZ/Hydroxyglut_hydro"/>
</dbReference>
<organism evidence="3 4">
    <name type="scientific">Gottschalkia acidurici (strain ATCC 7906 / DSM 604 / BCRC 14475 / CIP 104303 / KCTC 5404 / NCIMB 10678 / 9a)</name>
    <name type="common">Clostridium acidurici</name>
    <dbReference type="NCBI Taxonomy" id="1128398"/>
    <lineage>
        <taxon>Bacteria</taxon>
        <taxon>Bacillati</taxon>
        <taxon>Bacillota</taxon>
        <taxon>Tissierellia</taxon>
        <taxon>Tissierellales</taxon>
        <taxon>Gottschalkiaceae</taxon>
        <taxon>Gottschalkia</taxon>
    </lineage>
</organism>
<dbReference type="InterPro" id="IPR052159">
    <property type="entry name" value="Competence_DNA_uptake"/>
</dbReference>
<dbReference type="RefSeq" id="WP_014967392.1">
    <property type="nucleotide sequence ID" value="NC_018664.1"/>
</dbReference>
<dbReference type="KEGG" id="cad:Curi_c12440"/>
<dbReference type="STRING" id="1128398.Curi_c12440"/>
<feature type="domain" description="Metallo-beta-lactamase" evidence="2">
    <location>
        <begin position="48"/>
        <end position="242"/>
    </location>
</feature>
<dbReference type="InterPro" id="IPR035451">
    <property type="entry name" value="Ada-like_dom_sf"/>
</dbReference>
<proteinExistence type="predicted"/>
<evidence type="ECO:0000256" key="1">
    <source>
        <dbReference type="SAM" id="SignalP"/>
    </source>
</evidence>
<dbReference type="InterPro" id="IPR035681">
    <property type="entry name" value="ComA-like_MBL"/>
</dbReference>
<dbReference type="HOGENOM" id="CLU_010363_0_0_9"/>
<name>K0AZV6_GOTA9</name>
<accession>K0AZV6</accession>
<dbReference type="EMBL" id="CP003326">
    <property type="protein sequence ID" value="AFS78255.1"/>
    <property type="molecule type" value="Genomic_DNA"/>
</dbReference>
<feature type="chain" id="PRO_5038637980" evidence="1">
    <location>
        <begin position="25"/>
        <end position="359"/>
    </location>
</feature>
<feature type="signal peptide" evidence="1">
    <location>
        <begin position="1"/>
        <end position="24"/>
    </location>
</feature>
<dbReference type="Pfam" id="PF00753">
    <property type="entry name" value="Lactamase_B"/>
    <property type="match status" value="1"/>
</dbReference>
<dbReference type="eggNOG" id="COG2333">
    <property type="taxonomic scope" value="Bacteria"/>
</dbReference>
<dbReference type="PROSITE" id="PS51257">
    <property type="entry name" value="PROKAR_LIPOPROTEIN"/>
    <property type="match status" value="1"/>
</dbReference>